<evidence type="ECO:0000313" key="1">
    <source>
        <dbReference type="EMBL" id="ERN02197.1"/>
    </source>
</evidence>
<dbReference type="HOGENOM" id="CLU_1663140_0_0_1"/>
<reference evidence="2" key="1">
    <citation type="journal article" date="2013" name="Science">
        <title>The Amborella genome and the evolution of flowering plants.</title>
        <authorList>
            <consortium name="Amborella Genome Project"/>
        </authorList>
    </citation>
    <scope>NUCLEOTIDE SEQUENCE [LARGE SCALE GENOMIC DNA]</scope>
</reference>
<dbReference type="Pfam" id="PF14476">
    <property type="entry name" value="Chloroplast_duf"/>
    <property type="match status" value="1"/>
</dbReference>
<dbReference type="Gramene" id="ERN02197">
    <property type="protein sequence ID" value="ERN02197"/>
    <property type="gene ID" value="AMTR_s00045p00207230"/>
</dbReference>
<protein>
    <submittedName>
        <fullName evidence="1">Uncharacterized protein</fullName>
    </submittedName>
</protein>
<dbReference type="InterPro" id="IPR027949">
    <property type="entry name" value="Chloroplast_duf"/>
</dbReference>
<dbReference type="Proteomes" id="UP000017836">
    <property type="component" value="Unassembled WGS sequence"/>
</dbReference>
<organism evidence="1 2">
    <name type="scientific">Amborella trichopoda</name>
    <dbReference type="NCBI Taxonomy" id="13333"/>
    <lineage>
        <taxon>Eukaryota</taxon>
        <taxon>Viridiplantae</taxon>
        <taxon>Streptophyta</taxon>
        <taxon>Embryophyta</taxon>
        <taxon>Tracheophyta</taxon>
        <taxon>Spermatophyta</taxon>
        <taxon>Magnoliopsida</taxon>
        <taxon>Amborellales</taxon>
        <taxon>Amborellaceae</taxon>
        <taxon>Amborella</taxon>
    </lineage>
</organism>
<keyword evidence="2" id="KW-1185">Reference proteome</keyword>
<sequence length="159" mass="17634">MEREVDTTEYIRLNKLVLNYNREMVVAGPILMAIATVGSALGGSTAVGGNNAGFYQLLHKSLSSSLDKPPAEREHAKFVEARLALQLEMSISSVCNLASSKRPPLYMFLTNSLTTHLMMMLISKVVDLHPLILRPLLSPETLSVMDKKTMKPFHAQKHK</sequence>
<dbReference type="PANTHER" id="PTHR33358">
    <property type="entry name" value="F-BOX PROTEIN WITH A DOMAIN PROTEIN"/>
    <property type="match status" value="1"/>
</dbReference>
<proteinExistence type="predicted"/>
<evidence type="ECO:0000313" key="2">
    <source>
        <dbReference type="Proteomes" id="UP000017836"/>
    </source>
</evidence>
<dbReference type="PANTHER" id="PTHR33358:SF12">
    <property type="entry name" value="F-BOX PROTEIN WITH A DOMAIN PROTEIN"/>
    <property type="match status" value="1"/>
</dbReference>
<name>W1NX67_AMBTC</name>
<dbReference type="EMBL" id="KI394661">
    <property type="protein sequence ID" value="ERN02197.1"/>
    <property type="molecule type" value="Genomic_DNA"/>
</dbReference>
<accession>W1NX67</accession>
<gene>
    <name evidence="1" type="ORF">AMTR_s00045p00207230</name>
</gene>
<dbReference type="AlphaFoldDB" id="W1NX67"/>